<keyword evidence="1" id="KW-0880">Kelch repeat</keyword>
<reference evidence="4" key="1">
    <citation type="journal article" date="2019" name="Toxins">
        <title>Detection of Abrin-Like and Prepropulchellin-Like Toxin Genes and Transcripts Using Whole Genome Sequencing and Full-Length Transcript Sequencing of Abrus precatorius.</title>
        <authorList>
            <person name="Hovde B.T."/>
            <person name="Daligault H.E."/>
            <person name="Hanschen E.R."/>
            <person name="Kunde Y.A."/>
            <person name="Johnson M.B."/>
            <person name="Starkenburg S.R."/>
            <person name="Johnson S.L."/>
        </authorList>
    </citation>
    <scope>NUCLEOTIDE SEQUENCE [LARGE SCALE GENOMIC DNA]</scope>
</reference>
<dbReference type="InterPro" id="IPR006652">
    <property type="entry name" value="Kelch_1"/>
</dbReference>
<evidence type="ECO:0000313" key="5">
    <source>
        <dbReference type="RefSeq" id="XP_027368827.1"/>
    </source>
</evidence>
<name>A0A8B8MMJ5_ABRPR</name>
<dbReference type="InterPro" id="IPR052439">
    <property type="entry name" value="F-box/Kelch-repeat"/>
</dbReference>
<keyword evidence="2" id="KW-0677">Repeat</keyword>
<proteinExistence type="predicted"/>
<dbReference type="InterPro" id="IPR015915">
    <property type="entry name" value="Kelch-typ_b-propeller"/>
</dbReference>
<evidence type="ECO:0000256" key="1">
    <source>
        <dbReference type="ARBA" id="ARBA00022441"/>
    </source>
</evidence>
<dbReference type="RefSeq" id="XP_027368827.1">
    <property type="nucleotide sequence ID" value="XM_027513026.1"/>
</dbReference>
<keyword evidence="4" id="KW-1185">Reference proteome</keyword>
<dbReference type="PANTHER" id="PTHR46122:SF9">
    <property type="entry name" value="F-BOX_KELCH-REPEAT PROTEIN"/>
    <property type="match status" value="1"/>
</dbReference>
<dbReference type="GO" id="GO:0005634">
    <property type="term" value="C:nucleus"/>
    <property type="evidence" value="ECO:0007669"/>
    <property type="project" value="TreeGrafter"/>
</dbReference>
<evidence type="ECO:0000313" key="4">
    <source>
        <dbReference type="Proteomes" id="UP000694853"/>
    </source>
</evidence>
<dbReference type="FunFam" id="2.120.10.80:FF:000007">
    <property type="entry name" value="F-box/kelch-repeat protein SKIP11"/>
    <property type="match status" value="1"/>
</dbReference>
<dbReference type="KEGG" id="aprc:113874816"/>
<sequence>MRIHRDDENLRQRLRRAIGGFGEGGVGGRRGRGNGGIGGRIGWGSKYGGGFEGGQKKRGYRADWYVCHSAAQSRVFNLCVNAKELSNNKRPLEEDEKQAMPRMSSRLSDDPEQGQGNGQNGAAAESKSSLLIPELGWDLSVYCLARLRRCDYGSIASLNRSFLSLVRKGELYSLRRKLGIVEYWVYFSCNILEWEAFDPNSGRWMHLPKMVSNECFMCSDKESLAVGVELLVFGKEIMAPIIYKYSILTNSWSFGKEMNTPRCLFASASLGAIAILAGGCDPQGNILSAAELYDSLTGTWETLPNMNKARKMCSGIFMDGKFYVLGGIAEGNTKQLTCGEEFDLKTRTWREIPDMFSPRSGEARVNGILPATAEAPPLVAVVNNVLYAADYAQQEVRRYVKESNSWVTMGGLPEGVSSVYGWGLAFRACGDQLIVIGGPSTLGERMIEIHGWVPDEGAPQWNLLGRKKSGSFVYNCTVMGC</sequence>
<evidence type="ECO:0000256" key="3">
    <source>
        <dbReference type="SAM" id="MobiDB-lite"/>
    </source>
</evidence>
<dbReference type="Gene3D" id="2.120.10.80">
    <property type="entry name" value="Kelch-type beta propeller"/>
    <property type="match status" value="1"/>
</dbReference>
<dbReference type="Proteomes" id="UP000694853">
    <property type="component" value="Unplaced"/>
</dbReference>
<dbReference type="OrthoDB" id="1356799at2759"/>
<accession>A0A8B8MMJ5</accession>
<dbReference type="GeneID" id="113874816"/>
<dbReference type="SMART" id="SM00612">
    <property type="entry name" value="Kelch"/>
    <property type="match status" value="2"/>
</dbReference>
<evidence type="ECO:0000256" key="2">
    <source>
        <dbReference type="ARBA" id="ARBA00022737"/>
    </source>
</evidence>
<dbReference type="Pfam" id="PF01344">
    <property type="entry name" value="Kelch_1"/>
    <property type="match status" value="2"/>
</dbReference>
<dbReference type="SUPFAM" id="SSF117281">
    <property type="entry name" value="Kelch motif"/>
    <property type="match status" value="1"/>
</dbReference>
<dbReference type="AlphaFoldDB" id="A0A8B8MMJ5"/>
<organism evidence="4 5">
    <name type="scientific">Abrus precatorius</name>
    <name type="common">Indian licorice</name>
    <name type="synonym">Glycine abrus</name>
    <dbReference type="NCBI Taxonomy" id="3816"/>
    <lineage>
        <taxon>Eukaryota</taxon>
        <taxon>Viridiplantae</taxon>
        <taxon>Streptophyta</taxon>
        <taxon>Embryophyta</taxon>
        <taxon>Tracheophyta</taxon>
        <taxon>Spermatophyta</taxon>
        <taxon>Magnoliopsida</taxon>
        <taxon>eudicotyledons</taxon>
        <taxon>Gunneridae</taxon>
        <taxon>Pentapetalae</taxon>
        <taxon>rosids</taxon>
        <taxon>fabids</taxon>
        <taxon>Fabales</taxon>
        <taxon>Fabaceae</taxon>
        <taxon>Papilionoideae</taxon>
        <taxon>50 kb inversion clade</taxon>
        <taxon>NPAAA clade</taxon>
        <taxon>indigoferoid/millettioid clade</taxon>
        <taxon>Abreae</taxon>
        <taxon>Abrus</taxon>
    </lineage>
</organism>
<dbReference type="PANTHER" id="PTHR46122">
    <property type="entry name" value="GALACTOSE OXIDASE/KELCH REPEAT PROTEIN-RELATED"/>
    <property type="match status" value="1"/>
</dbReference>
<reference evidence="5" key="2">
    <citation type="submission" date="2025-08" db="UniProtKB">
        <authorList>
            <consortium name="RefSeq"/>
        </authorList>
    </citation>
    <scope>IDENTIFICATION</scope>
    <source>
        <tissue evidence="5">Young leaves</tissue>
    </source>
</reference>
<protein>
    <submittedName>
        <fullName evidence="5">F-box/kelch-repeat protein At1g26930-like</fullName>
    </submittedName>
</protein>
<gene>
    <name evidence="5" type="primary">LOC113874816</name>
</gene>
<feature type="region of interest" description="Disordered" evidence="3">
    <location>
        <begin position="90"/>
        <end position="123"/>
    </location>
</feature>